<gene>
    <name evidence="1" type="ORF">F383_29547</name>
</gene>
<dbReference type="Proteomes" id="UP000032142">
    <property type="component" value="Unassembled WGS sequence"/>
</dbReference>
<evidence type="ECO:0000313" key="1">
    <source>
        <dbReference type="EMBL" id="KHG23216.1"/>
    </source>
</evidence>
<organism evidence="1 2">
    <name type="scientific">Gossypium arboreum</name>
    <name type="common">Tree cotton</name>
    <name type="synonym">Gossypium nanking</name>
    <dbReference type="NCBI Taxonomy" id="29729"/>
    <lineage>
        <taxon>Eukaryota</taxon>
        <taxon>Viridiplantae</taxon>
        <taxon>Streptophyta</taxon>
        <taxon>Embryophyta</taxon>
        <taxon>Tracheophyta</taxon>
        <taxon>Spermatophyta</taxon>
        <taxon>Magnoliopsida</taxon>
        <taxon>eudicotyledons</taxon>
        <taxon>Gunneridae</taxon>
        <taxon>Pentapetalae</taxon>
        <taxon>rosids</taxon>
        <taxon>malvids</taxon>
        <taxon>Malvales</taxon>
        <taxon>Malvaceae</taxon>
        <taxon>Malvoideae</taxon>
        <taxon>Gossypium</taxon>
    </lineage>
</organism>
<sequence length="73" mass="8811">MLLIGCLMFKLVLSDITWLDRNMKRHIILVDKPKHVRSLIRKRKLVERIICHLSGQLIRNRKLVHWVYNFCGM</sequence>
<proteinExistence type="predicted"/>
<evidence type="ECO:0000313" key="2">
    <source>
        <dbReference type="Proteomes" id="UP000032142"/>
    </source>
</evidence>
<dbReference type="EMBL" id="KN424191">
    <property type="protein sequence ID" value="KHG23216.1"/>
    <property type="molecule type" value="Genomic_DNA"/>
</dbReference>
<name>A0A0B0PIK1_GOSAR</name>
<keyword evidence="2" id="KW-1185">Reference proteome</keyword>
<reference evidence="2" key="1">
    <citation type="submission" date="2014-09" db="EMBL/GenBank/DDBJ databases">
        <authorList>
            <person name="Mudge J."/>
            <person name="Ramaraj T."/>
            <person name="Lindquist I.E."/>
            <person name="Bharti A.K."/>
            <person name="Sundararajan A."/>
            <person name="Cameron C.T."/>
            <person name="Woodward J.E."/>
            <person name="May G.D."/>
            <person name="Brubaker C."/>
            <person name="Broadhvest J."/>
            <person name="Wilkins T.A."/>
        </authorList>
    </citation>
    <scope>NUCLEOTIDE SEQUENCE</scope>
    <source>
        <strain evidence="2">cv. AKA8401</strain>
    </source>
</reference>
<dbReference type="AlphaFoldDB" id="A0A0B0PIK1"/>
<protein>
    <submittedName>
        <fullName evidence="1">tRNA (Ile)-lysidine synthase</fullName>
    </submittedName>
</protein>
<accession>A0A0B0PIK1</accession>